<protein>
    <submittedName>
        <fullName evidence="1">1,4-beta-xylanase</fullName>
    </submittedName>
</protein>
<keyword evidence="1" id="KW-0858">Xylan degradation</keyword>
<keyword evidence="1" id="KW-0119">Carbohydrate metabolism</keyword>
<gene>
    <name evidence="1" type="ORF">GJV82_05970</name>
</gene>
<dbReference type="AlphaFoldDB" id="A0A6N7ZGH7"/>
<dbReference type="GO" id="GO:0016798">
    <property type="term" value="F:hydrolase activity, acting on glycosyl bonds"/>
    <property type="evidence" value="ECO:0007669"/>
    <property type="project" value="UniProtKB-KW"/>
</dbReference>
<dbReference type="Gene3D" id="3.20.20.80">
    <property type="entry name" value="Glycosidases"/>
    <property type="match status" value="1"/>
</dbReference>
<proteinExistence type="predicted"/>
<comment type="caution">
    <text evidence="1">The sequence shown here is derived from an EMBL/GenBank/DDBJ whole genome shotgun (WGS) entry which is preliminary data.</text>
</comment>
<dbReference type="Proteomes" id="UP000440668">
    <property type="component" value="Unassembled WGS sequence"/>
</dbReference>
<dbReference type="Pfam" id="PF22612">
    <property type="entry name" value="GH113"/>
    <property type="match status" value="1"/>
</dbReference>
<sequence>MTWGWTGVRGTWTGPGAERSMDELHGLGVDWVAVTFSAKQDTPQSTTVRYGDEPTVTDDEVRAAIRAAKARGWKVCLKPVVDSADGTWRAFIGFFDEDVPGEPSWDEWFTSYTQFIVHHARIAAEEGAEMLCVGCEMVRADGRDAQWRALVAAVREVYDGLVTYNCDKYQEDRVTWWDAVDVIGSSGYYPAGTWEHHLDRIEAVVAREDKPFVFLEAGCPSREGSPERPNDWTLAGPPSGEAQAAWLAEMFDACGRRPWVSGYFLWDWPSPLYTEAEAAANDDYCMYGKPGADVVRHAYEKLRSRS</sequence>
<dbReference type="EMBL" id="WMKA01000009">
    <property type="protein sequence ID" value="MTG88493.1"/>
    <property type="molecule type" value="Genomic_DNA"/>
</dbReference>
<dbReference type="SUPFAM" id="SSF51445">
    <property type="entry name" value="(Trans)glycosidases"/>
    <property type="match status" value="1"/>
</dbReference>
<dbReference type="GO" id="GO:0045493">
    <property type="term" value="P:xylan catabolic process"/>
    <property type="evidence" value="ECO:0007669"/>
    <property type="project" value="UniProtKB-KW"/>
</dbReference>
<dbReference type="InterPro" id="IPR055151">
    <property type="entry name" value="GH113"/>
</dbReference>
<reference evidence="1 2" key="1">
    <citation type="submission" date="2019-11" db="EMBL/GenBank/DDBJ databases">
        <title>Cellulosimicrobium composti sp. nov. isolated from a compost.</title>
        <authorList>
            <person name="Yang Y."/>
        </authorList>
    </citation>
    <scope>NUCLEOTIDE SEQUENCE [LARGE SCALE GENOMIC DNA]</scope>
    <source>
        <strain evidence="1 2">BIT-GX5</strain>
    </source>
</reference>
<evidence type="ECO:0000313" key="1">
    <source>
        <dbReference type="EMBL" id="MTG88493.1"/>
    </source>
</evidence>
<accession>A0A6N7ZGH7</accession>
<evidence type="ECO:0000313" key="2">
    <source>
        <dbReference type="Proteomes" id="UP000440668"/>
    </source>
</evidence>
<organism evidence="1 2">
    <name type="scientific">Cellulosimicrobium composti</name>
    <dbReference type="NCBI Taxonomy" id="2672572"/>
    <lineage>
        <taxon>Bacteria</taxon>
        <taxon>Bacillati</taxon>
        <taxon>Actinomycetota</taxon>
        <taxon>Actinomycetes</taxon>
        <taxon>Micrococcales</taxon>
        <taxon>Promicromonosporaceae</taxon>
        <taxon>Cellulosimicrobium</taxon>
    </lineage>
</organism>
<keyword evidence="1" id="KW-0624">Polysaccharide degradation</keyword>
<name>A0A6N7ZGH7_9MICO</name>
<keyword evidence="1" id="KW-0326">Glycosidase</keyword>
<keyword evidence="1" id="KW-0378">Hydrolase</keyword>
<dbReference type="InterPro" id="IPR017853">
    <property type="entry name" value="GH"/>
</dbReference>